<organism evidence="1 2">
    <name type="scientific">Hymenobacter ginkgonis</name>
    <dbReference type="NCBI Taxonomy" id="2682976"/>
    <lineage>
        <taxon>Bacteria</taxon>
        <taxon>Pseudomonadati</taxon>
        <taxon>Bacteroidota</taxon>
        <taxon>Cytophagia</taxon>
        <taxon>Cytophagales</taxon>
        <taxon>Hymenobacteraceae</taxon>
        <taxon>Hymenobacter</taxon>
    </lineage>
</organism>
<dbReference type="EMBL" id="WQKZ01000008">
    <property type="protein sequence ID" value="MVN78936.1"/>
    <property type="molecule type" value="Genomic_DNA"/>
</dbReference>
<name>A0A7K1TKR4_9BACT</name>
<evidence type="ECO:0000313" key="2">
    <source>
        <dbReference type="Proteomes" id="UP000441336"/>
    </source>
</evidence>
<sequence length="290" mass="33019">MRYDLLKRLDATDPLAQLFNSYLQGLSTLAIMAEPSYNTMAEVSTLYSGSGPAKHRNHLRHSARRYYELTVLRNSLHDIHRHVVEAIALLEGFFAAYDGDLLRYAIERRFKSIDEYGSDDESDWYRNPEVADATATDAWQVVYKDDEESLAYYTLHADLAYHFGSDNRGEHIGTSGPEAFYPYTALVQQQSAFSFRKMLEGVTGKEVTITRLAEDGSQIPLSLADHIEDEMNEDIRSNHLVLRFDTVLAMCAELGRRFPTYPADQVSTYQLLLTCLQDVREVRIAGQPPF</sequence>
<comment type="caution">
    <text evidence="1">The sequence shown here is derived from an EMBL/GenBank/DDBJ whole genome shotgun (WGS) entry which is preliminary data.</text>
</comment>
<protein>
    <submittedName>
        <fullName evidence="1">Uncharacterized protein</fullName>
    </submittedName>
</protein>
<proteinExistence type="predicted"/>
<gene>
    <name evidence="1" type="ORF">GO988_21615</name>
</gene>
<evidence type="ECO:0000313" key="1">
    <source>
        <dbReference type="EMBL" id="MVN78936.1"/>
    </source>
</evidence>
<dbReference type="RefSeq" id="WP_157569566.1">
    <property type="nucleotide sequence ID" value="NZ_WQKZ01000008.1"/>
</dbReference>
<dbReference type="Proteomes" id="UP000441336">
    <property type="component" value="Unassembled WGS sequence"/>
</dbReference>
<keyword evidence="2" id="KW-1185">Reference proteome</keyword>
<accession>A0A7K1TKR4</accession>
<dbReference type="AlphaFoldDB" id="A0A7K1TKR4"/>
<reference evidence="1 2" key="1">
    <citation type="submission" date="2019-12" db="EMBL/GenBank/DDBJ databases">
        <title>Hymenobacter sp. HMF4947 Genome sequencing and assembly.</title>
        <authorList>
            <person name="Kang H."/>
            <person name="Cha I."/>
            <person name="Kim H."/>
            <person name="Joh K."/>
        </authorList>
    </citation>
    <scope>NUCLEOTIDE SEQUENCE [LARGE SCALE GENOMIC DNA]</scope>
    <source>
        <strain evidence="1 2">HMF4947</strain>
    </source>
</reference>